<evidence type="ECO:0008006" key="3">
    <source>
        <dbReference type="Google" id="ProtNLM"/>
    </source>
</evidence>
<protein>
    <recommendedName>
        <fullName evidence="3">PEGA domain-containing protein</fullName>
    </recommendedName>
</protein>
<dbReference type="AlphaFoldDB" id="A0A6N6VKX3"/>
<evidence type="ECO:0000313" key="1">
    <source>
        <dbReference type="EMBL" id="KAB7739621.1"/>
    </source>
</evidence>
<gene>
    <name evidence="1" type="ORF">F2P47_11090</name>
</gene>
<reference evidence="1 2" key="1">
    <citation type="submission" date="2019-09" db="EMBL/GenBank/DDBJ databases">
        <title>Parvibaculum sedimenti sp. nov., isolated from sediment.</title>
        <authorList>
            <person name="Wang Y."/>
        </authorList>
    </citation>
    <scope>NUCLEOTIDE SEQUENCE [LARGE SCALE GENOMIC DNA]</scope>
    <source>
        <strain evidence="1 2">HXT-9</strain>
    </source>
</reference>
<sequence>MKRILIMGGAMVVLAGCSTMVEGTSQRISVNTTPPGAACEFTRHGESLGKIDPTPGSLKIDKTKYDIMIECSKEGYQKASYVNHSDVAGATVGNIILGGGIGWAIDSASGSDNKYESTVNINLAQNGASAAVEPEKQQPSKIVDKAVALTN</sequence>
<organism evidence="1 2">
    <name type="scientific">Parvibaculum sedimenti</name>
    <dbReference type="NCBI Taxonomy" id="2608632"/>
    <lineage>
        <taxon>Bacteria</taxon>
        <taxon>Pseudomonadati</taxon>
        <taxon>Pseudomonadota</taxon>
        <taxon>Alphaproteobacteria</taxon>
        <taxon>Hyphomicrobiales</taxon>
        <taxon>Parvibaculaceae</taxon>
        <taxon>Parvibaculum</taxon>
    </lineage>
</organism>
<comment type="caution">
    <text evidence="1">The sequence shown here is derived from an EMBL/GenBank/DDBJ whole genome shotgun (WGS) entry which is preliminary data.</text>
</comment>
<name>A0A6N6VKX3_9HYPH</name>
<dbReference type="RefSeq" id="WP_152216430.1">
    <property type="nucleotide sequence ID" value="NZ_JBAQYD010000042.1"/>
</dbReference>
<dbReference type="EMBL" id="WESC01000009">
    <property type="protein sequence ID" value="KAB7739621.1"/>
    <property type="molecule type" value="Genomic_DNA"/>
</dbReference>
<dbReference type="Proteomes" id="UP000468901">
    <property type="component" value="Unassembled WGS sequence"/>
</dbReference>
<accession>A0A6N6VKX3</accession>
<proteinExistence type="predicted"/>
<keyword evidence="2" id="KW-1185">Reference proteome</keyword>
<dbReference type="PROSITE" id="PS51257">
    <property type="entry name" value="PROKAR_LIPOPROTEIN"/>
    <property type="match status" value="1"/>
</dbReference>
<evidence type="ECO:0000313" key="2">
    <source>
        <dbReference type="Proteomes" id="UP000468901"/>
    </source>
</evidence>